<dbReference type="AlphaFoldDB" id="A0A916T172"/>
<reference evidence="2" key="1">
    <citation type="journal article" date="2014" name="Int. J. Syst. Evol. Microbiol.">
        <title>Complete genome sequence of Corynebacterium casei LMG S-19264T (=DSM 44701T), isolated from a smear-ripened cheese.</title>
        <authorList>
            <consortium name="US DOE Joint Genome Institute (JGI-PGF)"/>
            <person name="Walter F."/>
            <person name="Albersmeier A."/>
            <person name="Kalinowski J."/>
            <person name="Ruckert C."/>
        </authorList>
    </citation>
    <scope>NUCLEOTIDE SEQUENCE</scope>
    <source>
        <strain evidence="2">CGMCC 1.12827</strain>
    </source>
</reference>
<dbReference type="InterPro" id="IPR013100">
    <property type="entry name" value="LEH"/>
</dbReference>
<name>A0A916T172_9ACTN</name>
<dbReference type="Gene3D" id="3.10.450.50">
    <property type="match status" value="1"/>
</dbReference>
<sequence length="144" mass="16281">MGTERSADAIDVVRAFFAAMTESGARGAEPYLADDIVFTNVSLPTARGKRSVLRALSALDRSPVRFSMQEKAIAATADTVLIERTDEVAVGRLRIRFWVWGHFEVSDGRITVWRDYFDWYDVARGVVVALVEPMTTRIRLRSRR</sequence>
<accession>A0A916T172</accession>
<dbReference type="Proteomes" id="UP000621454">
    <property type="component" value="Unassembled WGS sequence"/>
</dbReference>
<dbReference type="Pfam" id="PF07858">
    <property type="entry name" value="LEH"/>
    <property type="match status" value="1"/>
</dbReference>
<evidence type="ECO:0000259" key="1">
    <source>
        <dbReference type="Pfam" id="PF07858"/>
    </source>
</evidence>
<reference evidence="2" key="2">
    <citation type="submission" date="2020-09" db="EMBL/GenBank/DDBJ databases">
        <authorList>
            <person name="Sun Q."/>
            <person name="Zhou Y."/>
        </authorList>
    </citation>
    <scope>NUCLEOTIDE SEQUENCE</scope>
    <source>
        <strain evidence="2">CGMCC 1.12827</strain>
    </source>
</reference>
<protein>
    <submittedName>
        <fullName evidence="2">Epoxide hydrolase EphG</fullName>
    </submittedName>
</protein>
<keyword evidence="2" id="KW-0378">Hydrolase</keyword>
<comment type="caution">
    <text evidence="2">The sequence shown here is derived from an EMBL/GenBank/DDBJ whole genome shotgun (WGS) entry which is preliminary data.</text>
</comment>
<feature type="domain" description="Limonene-1,2-epoxide hydrolase" evidence="1">
    <location>
        <begin position="8"/>
        <end position="125"/>
    </location>
</feature>
<keyword evidence="3" id="KW-1185">Reference proteome</keyword>
<dbReference type="RefSeq" id="WP_188585937.1">
    <property type="nucleotide sequence ID" value="NZ_BMGC01000007.1"/>
</dbReference>
<dbReference type="EMBL" id="BMGC01000007">
    <property type="protein sequence ID" value="GGB27541.1"/>
    <property type="molecule type" value="Genomic_DNA"/>
</dbReference>
<dbReference type="SUPFAM" id="SSF54427">
    <property type="entry name" value="NTF2-like"/>
    <property type="match status" value="1"/>
</dbReference>
<evidence type="ECO:0000313" key="2">
    <source>
        <dbReference type="EMBL" id="GGB27541.1"/>
    </source>
</evidence>
<dbReference type="InterPro" id="IPR032710">
    <property type="entry name" value="NTF2-like_dom_sf"/>
</dbReference>
<organism evidence="2 3">
    <name type="scientific">Gordonia jinhuaensis</name>
    <dbReference type="NCBI Taxonomy" id="1517702"/>
    <lineage>
        <taxon>Bacteria</taxon>
        <taxon>Bacillati</taxon>
        <taxon>Actinomycetota</taxon>
        <taxon>Actinomycetes</taxon>
        <taxon>Mycobacteriales</taxon>
        <taxon>Gordoniaceae</taxon>
        <taxon>Gordonia</taxon>
    </lineage>
</organism>
<evidence type="ECO:0000313" key="3">
    <source>
        <dbReference type="Proteomes" id="UP000621454"/>
    </source>
</evidence>
<gene>
    <name evidence="2" type="ORF">GCM10011489_14650</name>
</gene>
<proteinExistence type="predicted"/>
<dbReference type="GO" id="GO:0016787">
    <property type="term" value="F:hydrolase activity"/>
    <property type="evidence" value="ECO:0007669"/>
    <property type="project" value="UniProtKB-KW"/>
</dbReference>